<feature type="domain" description="Cell wall hydrolase SleB" evidence="1">
    <location>
        <begin position="19"/>
        <end position="123"/>
    </location>
</feature>
<accession>A0A067YBD9</accession>
<dbReference type="GeneID" id="22474982"/>
<keyword evidence="2" id="KW-0378">Hydrolase</keyword>
<dbReference type="KEGG" id="vg:22474982"/>
<dbReference type="InterPro" id="IPR011105">
    <property type="entry name" value="Cell_wall_hydrolase_SleB"/>
</dbReference>
<dbReference type="RefSeq" id="YP_009110755.1">
    <property type="nucleotide sequence ID" value="NC_025822.1"/>
</dbReference>
<organism evidence="2 3">
    <name type="scientific">Vibrio phage phi-A318</name>
    <dbReference type="NCBI Taxonomy" id="1151014"/>
    <lineage>
        <taxon>Viruses</taxon>
        <taxon>Duplodnaviria</taxon>
        <taxon>Heunggongvirae</taxon>
        <taxon>Uroviricota</taxon>
        <taxon>Caudoviricetes</taxon>
        <taxon>Autographivirales</taxon>
        <taxon>Autosignataviridae</taxon>
        <taxon>Colwellvirinae</taxon>
        <taxon>Kaohsiungvirus</taxon>
        <taxon>Kaohsiungvirus A318</taxon>
    </lineage>
</organism>
<evidence type="ECO:0000259" key="1">
    <source>
        <dbReference type="Pfam" id="PF07486"/>
    </source>
</evidence>
<proteinExistence type="predicted"/>
<name>A0A067YBD9_9CAUD</name>
<sequence length="129" mass="14780">MFVEAILWLSLNVHHESRGEPFECQVAVAEVTMRRVDSSYYPSTVKDVVLQPKQFSWTIGKENPADHSIITFTDALAALEGYSNYLSGNTITSTELHYARKEVDNYWTRKMHKTYACGNHQFYDNGGRP</sequence>
<dbReference type="InterPro" id="IPR042047">
    <property type="entry name" value="SleB_dom1"/>
</dbReference>
<evidence type="ECO:0000313" key="2">
    <source>
        <dbReference type="EMBL" id="AGZ17770.1"/>
    </source>
</evidence>
<keyword evidence="3" id="KW-1185">Reference proteome</keyword>
<evidence type="ECO:0000313" key="3">
    <source>
        <dbReference type="Proteomes" id="UP000027495"/>
    </source>
</evidence>
<dbReference type="GO" id="GO:0016787">
    <property type="term" value="F:hydrolase activity"/>
    <property type="evidence" value="ECO:0007669"/>
    <property type="project" value="UniProtKB-KW"/>
</dbReference>
<reference evidence="2 3" key="1">
    <citation type="journal article" date="2014" name="BMC Genomics">
        <title>Genome sequences characterizing five mutations in RNA polymerase and major capsid of phages [greek small letter phi]A318 and [greek small letter phi]As51 of Vibrio alginolyticus with different burst efficiencies.</title>
        <authorList>
            <person name="Liu W."/>
            <person name="Lin Y.R."/>
            <person name="Lu M.W."/>
            <person name="Sung P.J."/>
            <person name="Wang W.H."/>
            <person name="Lin C.S."/>
        </authorList>
    </citation>
    <scope>NUCLEOTIDE SEQUENCE [LARGE SCALE GENOMIC DNA]</scope>
</reference>
<protein>
    <submittedName>
        <fullName evidence="2">Cell wall hydrolase-like protein</fullName>
    </submittedName>
</protein>
<dbReference type="Pfam" id="PF07486">
    <property type="entry name" value="Hydrolase_2"/>
    <property type="match status" value="1"/>
</dbReference>
<dbReference type="Gene3D" id="1.10.10.2520">
    <property type="entry name" value="Cell wall hydrolase SleB, domain 1"/>
    <property type="match status" value="1"/>
</dbReference>
<dbReference type="OrthoDB" id="12094at10239"/>
<dbReference type="Proteomes" id="UP000027495">
    <property type="component" value="Segment"/>
</dbReference>
<dbReference type="EMBL" id="KF322026">
    <property type="protein sequence ID" value="AGZ17770.1"/>
    <property type="molecule type" value="Genomic_DNA"/>
</dbReference>